<keyword evidence="2" id="KW-1003">Cell membrane</keyword>
<evidence type="ECO:0000256" key="4">
    <source>
        <dbReference type="ARBA" id="ARBA00022989"/>
    </source>
</evidence>
<dbReference type="EMBL" id="UINC01003049">
    <property type="protein sequence ID" value="SVA02866.1"/>
    <property type="molecule type" value="Genomic_DNA"/>
</dbReference>
<feature type="transmembrane region" description="Helical" evidence="6">
    <location>
        <begin position="132"/>
        <end position="152"/>
    </location>
</feature>
<dbReference type="AlphaFoldDB" id="A0A381SFV6"/>
<feature type="transmembrane region" description="Helical" evidence="6">
    <location>
        <begin position="408"/>
        <end position="430"/>
    </location>
</feature>
<evidence type="ECO:0000256" key="1">
    <source>
        <dbReference type="ARBA" id="ARBA00004651"/>
    </source>
</evidence>
<protein>
    <recommendedName>
        <fullName evidence="7">Na+/H+ antiporter NhaC-like C-terminal domain-containing protein</fullName>
    </recommendedName>
</protein>
<feature type="transmembrane region" description="Helical" evidence="6">
    <location>
        <begin position="505"/>
        <end position="522"/>
    </location>
</feature>
<evidence type="ECO:0000256" key="5">
    <source>
        <dbReference type="ARBA" id="ARBA00023136"/>
    </source>
</evidence>
<accession>A0A381SFV6</accession>
<keyword evidence="3 6" id="KW-0812">Transmembrane</keyword>
<feature type="transmembrane region" description="Helical" evidence="6">
    <location>
        <begin position="534"/>
        <end position="550"/>
    </location>
</feature>
<evidence type="ECO:0000256" key="2">
    <source>
        <dbReference type="ARBA" id="ARBA00022475"/>
    </source>
</evidence>
<evidence type="ECO:0000259" key="7">
    <source>
        <dbReference type="Pfam" id="PF03553"/>
    </source>
</evidence>
<feature type="transmembrane region" description="Helical" evidence="6">
    <location>
        <begin position="172"/>
        <end position="190"/>
    </location>
</feature>
<feature type="non-terminal residue" evidence="8">
    <location>
        <position position="554"/>
    </location>
</feature>
<dbReference type="PANTHER" id="PTHR43478:SF1">
    <property type="entry name" value="NA+_H+ ANTIPORTER NHAC-LIKE C-TERMINAL DOMAIN-CONTAINING PROTEIN"/>
    <property type="match status" value="1"/>
</dbReference>
<reference evidence="8" key="1">
    <citation type="submission" date="2018-05" db="EMBL/GenBank/DDBJ databases">
        <authorList>
            <person name="Lanie J.A."/>
            <person name="Ng W.-L."/>
            <person name="Kazmierczak K.M."/>
            <person name="Andrzejewski T.M."/>
            <person name="Davidsen T.M."/>
            <person name="Wayne K.J."/>
            <person name="Tettelin H."/>
            <person name="Glass J.I."/>
            <person name="Rusch D."/>
            <person name="Podicherti R."/>
            <person name="Tsui H.-C.T."/>
            <person name="Winkler M.E."/>
        </authorList>
    </citation>
    <scope>NUCLEOTIDE SEQUENCE</scope>
</reference>
<feature type="domain" description="Na+/H+ antiporter NhaC-like C-terminal" evidence="7">
    <location>
        <begin position="264"/>
        <end position="554"/>
    </location>
</feature>
<dbReference type="PANTHER" id="PTHR43478">
    <property type="entry name" value="NA+/H+ ANTIPORTER-RELATED"/>
    <property type="match status" value="1"/>
</dbReference>
<gene>
    <name evidence="8" type="ORF">METZ01_LOCUS55720</name>
</gene>
<evidence type="ECO:0000256" key="6">
    <source>
        <dbReference type="SAM" id="Phobius"/>
    </source>
</evidence>
<keyword evidence="4 6" id="KW-1133">Transmembrane helix</keyword>
<feature type="transmembrane region" description="Helical" evidence="6">
    <location>
        <begin position="369"/>
        <end position="388"/>
    </location>
</feature>
<evidence type="ECO:0000313" key="8">
    <source>
        <dbReference type="EMBL" id="SVA02866.1"/>
    </source>
</evidence>
<dbReference type="InterPro" id="IPR018461">
    <property type="entry name" value="Na/H_Antiport_NhaC-like_C"/>
</dbReference>
<proteinExistence type="predicted"/>
<feature type="transmembrane region" description="Helical" evidence="6">
    <location>
        <begin position="106"/>
        <end position="125"/>
    </location>
</feature>
<feature type="transmembrane region" description="Helical" evidence="6">
    <location>
        <begin position="442"/>
        <end position="460"/>
    </location>
</feature>
<sequence>MIEPMKEIFRLPLIICLLSCSLFGQNIAVDAPKTLLKNIGFNLVFSGEFDDNTAYLLSISGQNFKPDQITGEKLFFSKIKISETGTHSVSLSNESGAIYQFNKNVISGWISVLPPLIAIILAFMSRSVIPSLFAAIWFGVWSLSSFRMGGIISSLLDSFHYYILNTLIDRDHAIITLFTLMLGGMVGIVYRSGGMHGIIQHMIKKANTPRKGQIAIWLFGIIIFFDDYSNTLIVGNTSRLLCDKLKISRQKLAYLVDSTSAPVATIAVITTWIGFQVGIIADALPGLDGLNESAYMLFIHSIPYSFYPFLAIIMVGFVVFSGKDFGPMVHAEKQARMGIQYKPDMSETETESGSDGDDLFVKKNIPHRAINAIIPIAVLIFSMFYFIFTSGEGDSLKDILGSSDTFGALMHSTLLSALVAAGLAISQGILNLTETLDAWFSGLKFMLMGMLVLLLAWALADISKDLHTADYIVSTLGDSIPMSILPTIIFLVAAATAFGTGSSWGVMAILMPLVIPLTWAVMVNNGAATPENYHILYSSIACVLTGAVWADHCS</sequence>
<comment type="subcellular location">
    <subcellularLocation>
        <location evidence="1">Cell membrane</location>
        <topology evidence="1">Multi-pass membrane protein</topology>
    </subcellularLocation>
</comment>
<feature type="transmembrane region" description="Helical" evidence="6">
    <location>
        <begin position="295"/>
        <end position="320"/>
    </location>
</feature>
<dbReference type="Pfam" id="PF03553">
    <property type="entry name" value="Na_H_antiporter"/>
    <property type="match status" value="1"/>
</dbReference>
<keyword evidence="5 6" id="KW-0472">Membrane</keyword>
<evidence type="ECO:0000256" key="3">
    <source>
        <dbReference type="ARBA" id="ARBA00022692"/>
    </source>
</evidence>
<organism evidence="8">
    <name type="scientific">marine metagenome</name>
    <dbReference type="NCBI Taxonomy" id="408172"/>
    <lineage>
        <taxon>unclassified sequences</taxon>
        <taxon>metagenomes</taxon>
        <taxon>ecological metagenomes</taxon>
    </lineage>
</organism>
<dbReference type="GO" id="GO:0005886">
    <property type="term" value="C:plasma membrane"/>
    <property type="evidence" value="ECO:0007669"/>
    <property type="project" value="UniProtKB-SubCell"/>
</dbReference>
<name>A0A381SFV6_9ZZZZ</name>
<feature type="transmembrane region" description="Helical" evidence="6">
    <location>
        <begin position="480"/>
        <end position="498"/>
    </location>
</feature>
<feature type="transmembrane region" description="Helical" evidence="6">
    <location>
        <begin position="254"/>
        <end position="275"/>
    </location>
</feature>